<evidence type="ECO:0000256" key="1">
    <source>
        <dbReference type="SAM" id="MobiDB-lite"/>
    </source>
</evidence>
<protein>
    <submittedName>
        <fullName evidence="2">Uncharacterized protein</fullName>
    </submittedName>
</protein>
<dbReference type="EMBL" id="CAUYUJ010021594">
    <property type="protein sequence ID" value="CAK0905690.1"/>
    <property type="molecule type" value="Genomic_DNA"/>
</dbReference>
<accession>A0ABN9XZU7</accession>
<reference evidence="2" key="1">
    <citation type="submission" date="2023-10" db="EMBL/GenBank/DDBJ databases">
        <authorList>
            <person name="Chen Y."/>
            <person name="Shah S."/>
            <person name="Dougan E. K."/>
            <person name="Thang M."/>
            <person name="Chan C."/>
        </authorList>
    </citation>
    <scope>NUCLEOTIDE SEQUENCE [LARGE SCALE GENOMIC DNA]</scope>
</reference>
<proteinExistence type="predicted"/>
<feature type="region of interest" description="Disordered" evidence="1">
    <location>
        <begin position="37"/>
        <end position="114"/>
    </location>
</feature>
<comment type="caution">
    <text evidence="2">The sequence shown here is derived from an EMBL/GenBank/DDBJ whole genome shotgun (WGS) entry which is preliminary data.</text>
</comment>
<dbReference type="Proteomes" id="UP001189429">
    <property type="component" value="Unassembled WGS sequence"/>
</dbReference>
<name>A0ABN9XZU7_9DINO</name>
<feature type="non-terminal residue" evidence="2">
    <location>
        <position position="1"/>
    </location>
</feature>
<evidence type="ECO:0000313" key="3">
    <source>
        <dbReference type="Proteomes" id="UP001189429"/>
    </source>
</evidence>
<keyword evidence="3" id="KW-1185">Reference proteome</keyword>
<organism evidence="2 3">
    <name type="scientific">Prorocentrum cordatum</name>
    <dbReference type="NCBI Taxonomy" id="2364126"/>
    <lineage>
        <taxon>Eukaryota</taxon>
        <taxon>Sar</taxon>
        <taxon>Alveolata</taxon>
        <taxon>Dinophyceae</taxon>
        <taxon>Prorocentrales</taxon>
        <taxon>Prorocentraceae</taxon>
        <taxon>Prorocentrum</taxon>
    </lineage>
</organism>
<feature type="compositionally biased region" description="Basic and acidic residues" evidence="1">
    <location>
        <begin position="101"/>
        <end position="114"/>
    </location>
</feature>
<gene>
    <name evidence="2" type="ORF">PCOR1329_LOCUS81287</name>
</gene>
<evidence type="ECO:0000313" key="2">
    <source>
        <dbReference type="EMBL" id="CAK0905690.1"/>
    </source>
</evidence>
<sequence length="141" mass="14844">ALFVAELAEAEAKVAEKNKQLEALRRPNVTLERFAGNGWNKTAAAPSPVSRPTEDAGGATLLGIRGEGEGEGGNVEGKTNKRKMGKDTKDESNTDAGETARGQEKTEVEGQKDEVEVDVEHAAEEGLLSALQTQIAAIASE</sequence>
<feature type="non-terminal residue" evidence="2">
    <location>
        <position position="141"/>
    </location>
</feature>